<dbReference type="PANTHER" id="PTHR31382">
    <property type="entry name" value="NA(+)/H(+) ANTIPORTER"/>
    <property type="match status" value="1"/>
</dbReference>
<feature type="transmembrane region" description="Helical" evidence="5">
    <location>
        <begin position="264"/>
        <end position="283"/>
    </location>
</feature>
<evidence type="ECO:0000259" key="6">
    <source>
        <dbReference type="Pfam" id="PF00999"/>
    </source>
</evidence>
<dbReference type="GO" id="GO:0036376">
    <property type="term" value="P:sodium ion export across plasma membrane"/>
    <property type="evidence" value="ECO:0007669"/>
    <property type="project" value="InterPro"/>
</dbReference>
<dbReference type="EMBL" id="GL385404">
    <property type="protein sequence ID" value="EJT69292.1"/>
    <property type="molecule type" value="Genomic_DNA"/>
</dbReference>
<evidence type="ECO:0000256" key="3">
    <source>
        <dbReference type="ARBA" id="ARBA00022989"/>
    </source>
</evidence>
<reference evidence="8" key="5">
    <citation type="submission" date="2018-04" db="UniProtKB">
        <authorList>
            <consortium name="EnsemblFungi"/>
        </authorList>
    </citation>
    <scope>IDENTIFICATION</scope>
    <source>
        <strain evidence="8">R3-111a-1</strain>
    </source>
</reference>
<comment type="subcellular location">
    <subcellularLocation>
        <location evidence="1">Membrane</location>
        <topology evidence="1">Multi-pass membrane protein</topology>
    </subcellularLocation>
</comment>
<dbReference type="GO" id="GO:0120029">
    <property type="term" value="P:proton export across plasma membrane"/>
    <property type="evidence" value="ECO:0007669"/>
    <property type="project" value="InterPro"/>
</dbReference>
<gene>
    <name evidence="8" type="primary">20353369</name>
    <name evidence="7" type="ORF">GGTG_12911</name>
</gene>
<dbReference type="OrthoDB" id="5327978at2759"/>
<evidence type="ECO:0000256" key="1">
    <source>
        <dbReference type="ARBA" id="ARBA00004141"/>
    </source>
</evidence>
<name>J3PHD2_GAET3</name>
<evidence type="ECO:0000256" key="2">
    <source>
        <dbReference type="ARBA" id="ARBA00022692"/>
    </source>
</evidence>
<dbReference type="PANTHER" id="PTHR31382:SF1">
    <property type="entry name" value="SODIUM ION_PROTON EXCHANGER (EUROFUNG)"/>
    <property type="match status" value="1"/>
</dbReference>
<dbReference type="GO" id="GO:0005886">
    <property type="term" value="C:plasma membrane"/>
    <property type="evidence" value="ECO:0007669"/>
    <property type="project" value="InterPro"/>
</dbReference>
<dbReference type="GO" id="GO:0042391">
    <property type="term" value="P:regulation of membrane potential"/>
    <property type="evidence" value="ECO:0007669"/>
    <property type="project" value="InterPro"/>
</dbReference>
<proteinExistence type="predicted"/>
<feature type="domain" description="Cation/H+ exchanger transmembrane" evidence="6">
    <location>
        <begin position="26"/>
        <end position="444"/>
    </location>
</feature>
<dbReference type="InterPro" id="IPR006153">
    <property type="entry name" value="Cation/H_exchanger_TM"/>
</dbReference>
<dbReference type="HOGENOM" id="CLU_008635_5_1_1"/>
<reference evidence="9" key="1">
    <citation type="submission" date="2010-07" db="EMBL/GenBank/DDBJ databases">
        <title>The genome sequence of Gaeumannomyces graminis var. tritici strain R3-111a-1.</title>
        <authorList>
            <consortium name="The Broad Institute Genome Sequencing Platform"/>
            <person name="Ma L.-J."/>
            <person name="Dead R."/>
            <person name="Young S."/>
            <person name="Zeng Q."/>
            <person name="Koehrsen M."/>
            <person name="Alvarado L."/>
            <person name="Berlin A."/>
            <person name="Chapman S.B."/>
            <person name="Chen Z."/>
            <person name="Freedman E."/>
            <person name="Gellesch M."/>
            <person name="Goldberg J."/>
            <person name="Griggs A."/>
            <person name="Gujja S."/>
            <person name="Heilman E.R."/>
            <person name="Heiman D."/>
            <person name="Hepburn T."/>
            <person name="Howarth C."/>
            <person name="Jen D."/>
            <person name="Larson L."/>
            <person name="Mehta T."/>
            <person name="Neiman D."/>
            <person name="Pearson M."/>
            <person name="Roberts A."/>
            <person name="Saif S."/>
            <person name="Shea T."/>
            <person name="Shenoy N."/>
            <person name="Sisk P."/>
            <person name="Stolte C."/>
            <person name="Sykes S."/>
            <person name="Walk T."/>
            <person name="White J."/>
            <person name="Yandava C."/>
            <person name="Haas B."/>
            <person name="Nusbaum C."/>
            <person name="Birren B."/>
        </authorList>
    </citation>
    <scope>NUCLEOTIDE SEQUENCE [LARGE SCALE GENOMIC DNA]</scope>
    <source>
        <strain evidence="9">R3-111a-1</strain>
    </source>
</reference>
<dbReference type="Proteomes" id="UP000006039">
    <property type="component" value="Unassembled WGS sequence"/>
</dbReference>
<feature type="transmembrane region" description="Helical" evidence="5">
    <location>
        <begin position="348"/>
        <end position="368"/>
    </location>
</feature>
<evidence type="ECO:0000256" key="5">
    <source>
        <dbReference type="SAM" id="Phobius"/>
    </source>
</evidence>
<dbReference type="RefSeq" id="XP_009229077.1">
    <property type="nucleotide sequence ID" value="XM_009230813.1"/>
</dbReference>
<dbReference type="eggNOG" id="KOG4505">
    <property type="taxonomic scope" value="Eukaryota"/>
</dbReference>
<feature type="transmembrane region" description="Helical" evidence="5">
    <location>
        <begin position="419"/>
        <end position="438"/>
    </location>
</feature>
<organism evidence="7">
    <name type="scientific">Gaeumannomyces tritici (strain R3-111a-1)</name>
    <name type="common">Wheat and barley take-all root rot fungus</name>
    <name type="synonym">Gaeumannomyces graminis var. tritici</name>
    <dbReference type="NCBI Taxonomy" id="644352"/>
    <lineage>
        <taxon>Eukaryota</taxon>
        <taxon>Fungi</taxon>
        <taxon>Dikarya</taxon>
        <taxon>Ascomycota</taxon>
        <taxon>Pezizomycotina</taxon>
        <taxon>Sordariomycetes</taxon>
        <taxon>Sordariomycetidae</taxon>
        <taxon>Magnaporthales</taxon>
        <taxon>Magnaporthaceae</taxon>
        <taxon>Gaeumannomyces</taxon>
    </lineage>
</organism>
<reference evidence="7" key="2">
    <citation type="submission" date="2010-07" db="EMBL/GenBank/DDBJ databases">
        <authorList>
            <consortium name="The Broad Institute Genome Sequencing Platform"/>
            <consortium name="Broad Institute Genome Sequencing Center for Infectious Disease"/>
            <person name="Ma L.-J."/>
            <person name="Dead R."/>
            <person name="Young S."/>
            <person name="Zeng Q."/>
            <person name="Koehrsen M."/>
            <person name="Alvarado L."/>
            <person name="Berlin A."/>
            <person name="Chapman S.B."/>
            <person name="Chen Z."/>
            <person name="Freedman E."/>
            <person name="Gellesch M."/>
            <person name="Goldberg J."/>
            <person name="Griggs A."/>
            <person name="Gujja S."/>
            <person name="Heilman E.R."/>
            <person name="Heiman D."/>
            <person name="Hepburn T."/>
            <person name="Howarth C."/>
            <person name="Jen D."/>
            <person name="Larson L."/>
            <person name="Mehta T."/>
            <person name="Neiman D."/>
            <person name="Pearson M."/>
            <person name="Roberts A."/>
            <person name="Saif S."/>
            <person name="Shea T."/>
            <person name="Shenoy N."/>
            <person name="Sisk P."/>
            <person name="Stolte C."/>
            <person name="Sykes S."/>
            <person name="Walk T."/>
            <person name="White J."/>
            <person name="Yandava C."/>
            <person name="Haas B."/>
            <person name="Nusbaum C."/>
            <person name="Birren B."/>
        </authorList>
    </citation>
    <scope>NUCLEOTIDE SEQUENCE</scope>
    <source>
        <strain evidence="7">R3-111a-1</strain>
    </source>
</reference>
<keyword evidence="3 5" id="KW-1133">Transmembrane helix</keyword>
<feature type="transmembrane region" description="Helical" evidence="5">
    <location>
        <begin position="34"/>
        <end position="56"/>
    </location>
</feature>
<feature type="transmembrane region" description="Helical" evidence="5">
    <location>
        <begin position="68"/>
        <end position="92"/>
    </location>
</feature>
<feature type="transmembrane region" description="Helical" evidence="5">
    <location>
        <begin position="6"/>
        <end position="27"/>
    </location>
</feature>
<dbReference type="InterPro" id="IPR004712">
    <property type="entry name" value="Na+/H+_antiporter_fungi"/>
</dbReference>
<keyword evidence="2 5" id="KW-0812">Transmembrane</keyword>
<dbReference type="AlphaFoldDB" id="J3PHD2"/>
<keyword evidence="4 5" id="KW-0472">Membrane</keyword>
<evidence type="ECO:0000313" key="8">
    <source>
        <dbReference type="EnsemblFungi" id="EJT69292"/>
    </source>
</evidence>
<feature type="transmembrane region" description="Helical" evidence="5">
    <location>
        <begin position="380"/>
        <end position="399"/>
    </location>
</feature>
<dbReference type="Pfam" id="PF00999">
    <property type="entry name" value="Na_H_Exchanger"/>
    <property type="match status" value="1"/>
</dbReference>
<keyword evidence="9" id="KW-1185">Reference proteome</keyword>
<evidence type="ECO:0000256" key="4">
    <source>
        <dbReference type="ARBA" id="ARBA00023136"/>
    </source>
</evidence>
<reference evidence="7" key="3">
    <citation type="submission" date="2010-09" db="EMBL/GenBank/DDBJ databases">
        <title>Annotation of Gaeumannomyces graminis var. tritici R3-111a-1.</title>
        <authorList>
            <consortium name="The Broad Institute Genome Sequencing Platform"/>
            <person name="Ma L.-J."/>
            <person name="Dead R."/>
            <person name="Young S.K."/>
            <person name="Zeng Q."/>
            <person name="Gargeya S."/>
            <person name="Fitzgerald M."/>
            <person name="Haas B."/>
            <person name="Abouelleil A."/>
            <person name="Alvarado L."/>
            <person name="Arachchi H.M."/>
            <person name="Berlin A."/>
            <person name="Brown A."/>
            <person name="Chapman S.B."/>
            <person name="Chen Z."/>
            <person name="Dunbar C."/>
            <person name="Freedman E."/>
            <person name="Gearin G."/>
            <person name="Gellesch M."/>
            <person name="Goldberg J."/>
            <person name="Griggs A."/>
            <person name="Gujja S."/>
            <person name="Heiman D."/>
            <person name="Howarth C."/>
            <person name="Larson L."/>
            <person name="Lui A."/>
            <person name="MacDonald P.J.P."/>
            <person name="Mehta T."/>
            <person name="Montmayeur A."/>
            <person name="Murphy C."/>
            <person name="Neiman D."/>
            <person name="Pearson M."/>
            <person name="Priest M."/>
            <person name="Roberts A."/>
            <person name="Saif S."/>
            <person name="Shea T."/>
            <person name="Shenoy N."/>
            <person name="Sisk P."/>
            <person name="Stolte C."/>
            <person name="Sykes S."/>
            <person name="Yandava C."/>
            <person name="Wortman J."/>
            <person name="Nusbaum C."/>
            <person name="Birren B."/>
        </authorList>
    </citation>
    <scope>NUCLEOTIDE SEQUENCE</scope>
    <source>
        <strain evidence="7">R3-111a-1</strain>
    </source>
</reference>
<accession>J3PHD2</accession>
<dbReference type="GeneID" id="20353369"/>
<protein>
    <submittedName>
        <fullName evidence="7">Na(+)/H(+) antiporter</fullName>
    </submittedName>
</protein>
<dbReference type="STRING" id="644352.J3PHD2"/>
<evidence type="ECO:0000313" key="9">
    <source>
        <dbReference type="Proteomes" id="UP000006039"/>
    </source>
</evidence>
<reference evidence="8" key="4">
    <citation type="journal article" date="2015" name="G3 (Bethesda)">
        <title>Genome sequences of three phytopathogenic species of the Magnaporthaceae family of fungi.</title>
        <authorList>
            <person name="Okagaki L.H."/>
            <person name="Nunes C.C."/>
            <person name="Sailsbery J."/>
            <person name="Clay B."/>
            <person name="Brown D."/>
            <person name="John T."/>
            <person name="Oh Y."/>
            <person name="Young N."/>
            <person name="Fitzgerald M."/>
            <person name="Haas B.J."/>
            <person name="Zeng Q."/>
            <person name="Young S."/>
            <person name="Adiconis X."/>
            <person name="Fan L."/>
            <person name="Levin J.Z."/>
            <person name="Mitchell T.K."/>
            <person name="Okubara P.A."/>
            <person name="Farman M.L."/>
            <person name="Kohn L.M."/>
            <person name="Birren B."/>
            <person name="Ma L.-J."/>
            <person name="Dean R.A."/>
        </authorList>
    </citation>
    <scope>NUCLEOTIDE SEQUENCE</scope>
    <source>
        <strain evidence="8">R3-111a-1</strain>
    </source>
</reference>
<feature type="transmembrane region" description="Helical" evidence="5">
    <location>
        <begin position="223"/>
        <end position="243"/>
    </location>
</feature>
<dbReference type="VEuPathDB" id="FungiDB:GGTG_12911"/>
<feature type="transmembrane region" description="Helical" evidence="5">
    <location>
        <begin position="104"/>
        <end position="127"/>
    </location>
</feature>
<sequence>MELLAITNFNIILSVLGGWITFSGLFSSLLKEKYYLSEAVTSLLAGAILSNVVHVLDPLDYAGGSPERLGAATLALSRLVLGVQLVIAGVQLPRRYLRAQWRPLSLLLGPGMLAAWACSSAAIWAAVPGRLPVLHALAIGACVAPTDPILAGAVVKGRFADENVPAALRDLIVAESGANDGLGYPFLFFALYLIKYTGGVGEAAVGLSGSSTEGGAGTALGLFLWHTCGYVVLLSVGYGWVVGSAARRILRWAERRRHVDRESLLVFAVPLALFIVGTCGMAGSDDVLACFVAGNAFTWDDWFRLKTADDPIQPTVDMLLNVAVFMWLGAACPWASFWSGEVVGPGRLAALGVLVLLFRRLPAILGLYRRIPQIEDGRQALFVGHFGPIGVSAIFYLYVGLEFLQTVTVGDAQRPDAKQLGEVMTVVIWFLVICSVVVHGLSIPAAKLGSCVWATAVPRPGAIALPP</sequence>
<evidence type="ECO:0000313" key="7">
    <source>
        <dbReference type="EMBL" id="EJT69292.1"/>
    </source>
</evidence>
<dbReference type="GO" id="GO:0015385">
    <property type="term" value="F:sodium:proton antiporter activity"/>
    <property type="evidence" value="ECO:0007669"/>
    <property type="project" value="InterPro"/>
</dbReference>
<dbReference type="EnsemblFungi" id="EJT69292">
    <property type="protein sequence ID" value="EJT69292"/>
    <property type="gene ID" value="GGTG_12911"/>
</dbReference>